<evidence type="ECO:0000256" key="2">
    <source>
        <dbReference type="ARBA" id="ARBA00004651"/>
    </source>
</evidence>
<sequence length="531" mass="57692">MNENISKYVTTTKEYWGSRSKKQKGFFIGGAVAILLAVILTGIFANRTVMAPLYTNLTPAETGSITEILTGQAVPYELGENGTSILVPQEQADALKVQLAAQGLPNSGEITFATIGQGSGFGQTENEFNASKLAAMQTELANLIKGIEGINDAKVMISLPEQGVFVNTTTDQASASVLLNTQPGFRLSDQQVETLYHLVSKSIPNLSTDNIVISNQNFEYFYLKNSNSGVATISDQMGIKKQIEQDIQRQVQSMLTMLMGNGKAMATVTADIDFSKKNSVEDLVEPVDEENMRGIEISAQNITETYTGAGAGANIGGVPQGQDPADALGAGYVEGANGNGDYERTESTINSEVNRIRNEIAGADYKIRDLGIQVLLEPPNPDDETSMPAGLEQNVEQILSTIIRTSIDKDVGTPLTEEEIDSKVSVNIHKLNGKTEFVANSTPTIPWWVYVVGGILLAVIILLLFFILRSRKLKAEEDEEILSEVASTINVADVNQEKVTEGTLRRKQLEKMAKDKPDEFAKLLRTWIAED</sequence>
<gene>
    <name evidence="13" type="primary">fliF</name>
    <name evidence="13" type="ORF">G8O30_04865</name>
</gene>
<comment type="function">
    <text evidence="9">The M ring may be actively involved in energy transduction.</text>
</comment>
<dbReference type="InterPro" id="IPR045851">
    <property type="entry name" value="AMP-bd_C_sf"/>
</dbReference>
<dbReference type="PANTHER" id="PTHR30046:SF0">
    <property type="entry name" value="FLAGELLAR M-RING PROTEIN"/>
    <property type="match status" value="1"/>
</dbReference>
<accession>A0A7S8HFB4</accession>
<comment type="similarity">
    <text evidence="3 9">Belongs to the FliF family.</text>
</comment>
<dbReference type="Gene3D" id="3.30.300.30">
    <property type="match status" value="1"/>
</dbReference>
<dbReference type="GO" id="GO:0005886">
    <property type="term" value="C:plasma membrane"/>
    <property type="evidence" value="ECO:0007669"/>
    <property type="project" value="UniProtKB-SubCell"/>
</dbReference>
<dbReference type="KEGG" id="mcui:G8O30_04865"/>
<dbReference type="RefSeq" id="WP_239673865.1">
    <property type="nucleotide sequence ID" value="NZ_CP049742.1"/>
</dbReference>
<evidence type="ECO:0000259" key="12">
    <source>
        <dbReference type="Pfam" id="PF08345"/>
    </source>
</evidence>
<feature type="transmembrane region" description="Helical" evidence="10">
    <location>
        <begin position="25"/>
        <end position="45"/>
    </location>
</feature>
<feature type="domain" description="Flagellar M-ring C-terminal" evidence="12">
    <location>
        <begin position="255"/>
        <end position="397"/>
    </location>
</feature>
<dbReference type="InterPro" id="IPR013556">
    <property type="entry name" value="Flag_M-ring_C"/>
</dbReference>
<keyword evidence="13" id="KW-0969">Cilium</keyword>
<evidence type="ECO:0000256" key="1">
    <source>
        <dbReference type="ARBA" id="ARBA00004117"/>
    </source>
</evidence>
<dbReference type="PANTHER" id="PTHR30046">
    <property type="entry name" value="FLAGELLAR M-RING PROTEIN"/>
    <property type="match status" value="1"/>
</dbReference>
<keyword evidence="14" id="KW-1185">Reference proteome</keyword>
<keyword evidence="5 10" id="KW-0812">Transmembrane</keyword>
<reference evidence="13 14" key="1">
    <citation type="submission" date="2019-07" db="EMBL/GenBank/DDBJ databases">
        <title>Genome sequence of 2 isolates from Red Sea Mangroves.</title>
        <authorList>
            <person name="Sefrji F."/>
            <person name="Michoud G."/>
            <person name="Merlino G."/>
            <person name="Daffonchio D."/>
        </authorList>
    </citation>
    <scope>NUCLEOTIDE SEQUENCE [LARGE SCALE GENOMIC DNA]</scope>
    <source>
        <strain evidence="13 14">R1DC41</strain>
    </source>
</reference>
<name>A0A7S8HFB4_9BACI</name>
<evidence type="ECO:0000256" key="3">
    <source>
        <dbReference type="ARBA" id="ARBA00007971"/>
    </source>
</evidence>
<dbReference type="Proteomes" id="UP000593626">
    <property type="component" value="Chromosome"/>
</dbReference>
<dbReference type="AlphaFoldDB" id="A0A7S8HFB4"/>
<evidence type="ECO:0000256" key="5">
    <source>
        <dbReference type="ARBA" id="ARBA00022692"/>
    </source>
</evidence>
<keyword evidence="4" id="KW-1003">Cell membrane</keyword>
<dbReference type="InterPro" id="IPR043427">
    <property type="entry name" value="YscJ/FliF"/>
</dbReference>
<dbReference type="Pfam" id="PF01514">
    <property type="entry name" value="YscJ_FliF"/>
    <property type="match status" value="1"/>
</dbReference>
<evidence type="ECO:0000313" key="13">
    <source>
        <dbReference type="EMBL" id="QPC46341.1"/>
    </source>
</evidence>
<comment type="subcellular location">
    <subcellularLocation>
        <location evidence="1 9">Bacterial flagellum basal body</location>
    </subcellularLocation>
    <subcellularLocation>
        <location evidence="2">Cell membrane</location>
        <topology evidence="2">Multi-pass membrane protein</topology>
    </subcellularLocation>
</comment>
<dbReference type="GO" id="GO:0003774">
    <property type="term" value="F:cytoskeletal motor activity"/>
    <property type="evidence" value="ECO:0007669"/>
    <property type="project" value="InterPro"/>
</dbReference>
<evidence type="ECO:0000256" key="8">
    <source>
        <dbReference type="ARBA" id="ARBA00023143"/>
    </source>
</evidence>
<evidence type="ECO:0000256" key="9">
    <source>
        <dbReference type="PIRNR" id="PIRNR004862"/>
    </source>
</evidence>
<keyword evidence="7 10" id="KW-0472">Membrane</keyword>
<proteinExistence type="inferred from homology"/>
<keyword evidence="13" id="KW-0282">Flagellum</keyword>
<feature type="transmembrane region" description="Helical" evidence="10">
    <location>
        <begin position="447"/>
        <end position="468"/>
    </location>
</feature>
<organism evidence="13 14">
    <name type="scientific">Mangrovibacillus cuniculi</name>
    <dbReference type="NCBI Taxonomy" id="2593652"/>
    <lineage>
        <taxon>Bacteria</taxon>
        <taxon>Bacillati</taxon>
        <taxon>Bacillota</taxon>
        <taxon>Bacilli</taxon>
        <taxon>Bacillales</taxon>
        <taxon>Bacillaceae</taxon>
        <taxon>Mangrovibacillus</taxon>
    </lineage>
</organism>
<feature type="domain" description="Flagellar M-ring N-terminal" evidence="11">
    <location>
        <begin position="46"/>
        <end position="220"/>
    </location>
</feature>
<keyword evidence="8 9" id="KW-0975">Bacterial flagellum</keyword>
<dbReference type="PRINTS" id="PR01009">
    <property type="entry name" value="FLGMRINGFLIF"/>
</dbReference>
<dbReference type="GO" id="GO:0071973">
    <property type="term" value="P:bacterial-type flagellum-dependent cell motility"/>
    <property type="evidence" value="ECO:0007669"/>
    <property type="project" value="InterPro"/>
</dbReference>
<evidence type="ECO:0000256" key="4">
    <source>
        <dbReference type="ARBA" id="ARBA00022475"/>
    </source>
</evidence>
<dbReference type="EMBL" id="CP049742">
    <property type="protein sequence ID" value="QPC46341.1"/>
    <property type="molecule type" value="Genomic_DNA"/>
</dbReference>
<protein>
    <recommendedName>
        <fullName evidence="9">Flagellar M-ring protein</fullName>
    </recommendedName>
</protein>
<keyword evidence="13" id="KW-0966">Cell projection</keyword>
<evidence type="ECO:0000256" key="6">
    <source>
        <dbReference type="ARBA" id="ARBA00022989"/>
    </source>
</evidence>
<evidence type="ECO:0000256" key="7">
    <source>
        <dbReference type="ARBA" id="ARBA00023136"/>
    </source>
</evidence>
<dbReference type="GO" id="GO:0009431">
    <property type="term" value="C:bacterial-type flagellum basal body, MS ring"/>
    <property type="evidence" value="ECO:0007669"/>
    <property type="project" value="InterPro"/>
</dbReference>
<evidence type="ECO:0000313" key="14">
    <source>
        <dbReference type="Proteomes" id="UP000593626"/>
    </source>
</evidence>
<dbReference type="PIRSF" id="PIRSF004862">
    <property type="entry name" value="FliF"/>
    <property type="match status" value="1"/>
</dbReference>
<keyword evidence="6 10" id="KW-1133">Transmembrane helix</keyword>
<dbReference type="InterPro" id="IPR006182">
    <property type="entry name" value="FliF_N_dom"/>
</dbReference>
<evidence type="ECO:0000256" key="10">
    <source>
        <dbReference type="SAM" id="Phobius"/>
    </source>
</evidence>
<dbReference type="Pfam" id="PF08345">
    <property type="entry name" value="YscJ_FliF_C"/>
    <property type="match status" value="1"/>
</dbReference>
<evidence type="ECO:0000259" key="11">
    <source>
        <dbReference type="Pfam" id="PF01514"/>
    </source>
</evidence>
<dbReference type="InterPro" id="IPR000067">
    <property type="entry name" value="FlgMring_FliF"/>
</dbReference>
<dbReference type="NCBIfam" id="TIGR00206">
    <property type="entry name" value="fliF"/>
    <property type="match status" value="1"/>
</dbReference>